<dbReference type="AlphaFoldDB" id="A0A1G4VWR8"/>
<evidence type="ECO:0000313" key="4">
    <source>
        <dbReference type="Proteomes" id="UP000199707"/>
    </source>
</evidence>
<dbReference type="InterPro" id="IPR011004">
    <property type="entry name" value="Trimer_LpxA-like_sf"/>
</dbReference>
<dbReference type="RefSeq" id="WP_090355889.1">
    <property type="nucleotide sequence ID" value="NZ_FMUB01000003.1"/>
</dbReference>
<dbReference type="PANTHER" id="PTHR23416">
    <property type="entry name" value="SIALIC ACID SYNTHASE-RELATED"/>
    <property type="match status" value="1"/>
</dbReference>
<dbReference type="CDD" id="cd04647">
    <property type="entry name" value="LbH_MAT_like"/>
    <property type="match status" value="1"/>
</dbReference>
<dbReference type="SUPFAM" id="SSF51161">
    <property type="entry name" value="Trimeric LpxA-like enzymes"/>
    <property type="match status" value="1"/>
</dbReference>
<gene>
    <name evidence="3" type="ORF">SAMN02799620_01853</name>
</gene>
<dbReference type="EMBL" id="FMUB01000003">
    <property type="protein sequence ID" value="SCX13092.1"/>
    <property type="molecule type" value="Genomic_DNA"/>
</dbReference>
<dbReference type="GO" id="GO:0008374">
    <property type="term" value="F:O-acyltransferase activity"/>
    <property type="evidence" value="ECO:0007669"/>
    <property type="project" value="TreeGrafter"/>
</dbReference>
<reference evidence="4" key="1">
    <citation type="submission" date="2016-10" db="EMBL/GenBank/DDBJ databases">
        <authorList>
            <person name="Varghese N."/>
            <person name="Submissions S."/>
        </authorList>
    </citation>
    <scope>NUCLEOTIDE SEQUENCE [LARGE SCALE GENOMIC DNA]</scope>
    <source>
        <strain evidence="4">UNC267MFSha1.1M11</strain>
    </source>
</reference>
<protein>
    <submittedName>
        <fullName evidence="3">Acetyltransferase (Isoleucine patch superfamily)</fullName>
    </submittedName>
</protein>
<dbReference type="InterPro" id="IPR051159">
    <property type="entry name" value="Hexapeptide_acetyltransf"/>
</dbReference>
<dbReference type="STRING" id="1502745.SAMN02799620_01853"/>
<evidence type="ECO:0000313" key="3">
    <source>
        <dbReference type="EMBL" id="SCX13092.1"/>
    </source>
</evidence>
<keyword evidence="2 3" id="KW-0808">Transferase</keyword>
<dbReference type="Gene3D" id="2.160.10.10">
    <property type="entry name" value="Hexapeptide repeat proteins"/>
    <property type="match status" value="1"/>
</dbReference>
<dbReference type="PANTHER" id="PTHR23416:SF23">
    <property type="entry name" value="ACETYLTRANSFERASE C18B11.09C-RELATED"/>
    <property type="match status" value="1"/>
</dbReference>
<dbReference type="Proteomes" id="UP000199707">
    <property type="component" value="Unassembled WGS sequence"/>
</dbReference>
<organism evidence="3 4">
    <name type="scientific">Mycolicibacterium fluoranthenivorans</name>
    <dbReference type="NCBI Taxonomy" id="258505"/>
    <lineage>
        <taxon>Bacteria</taxon>
        <taxon>Bacillati</taxon>
        <taxon>Actinomycetota</taxon>
        <taxon>Actinomycetes</taxon>
        <taxon>Mycobacteriales</taxon>
        <taxon>Mycobacteriaceae</taxon>
        <taxon>Mycolicibacterium</taxon>
    </lineage>
</organism>
<name>A0A1G4VWR8_9MYCO</name>
<sequence>MFREPASADPADIARKKAAAPALRMAPESEWVLDENNRVIQYKMQGIGFVPKAKNRIGELVFNLFVTYIPSHTIRLGFLRLCGAKIGKHTSILRGTTVLDPAYLTIGDGVAIGFRCMLDARAGIYIGNQVTIASDVQIIGGGHDVNHPDFLPVPIPTVVCDYVWIASRAMVLPSLIGRGAVVAAQALVTKDVDELNIVGGVPAKVIGKRDPDVLLYTNTRRPPPFY</sequence>
<evidence type="ECO:0000256" key="1">
    <source>
        <dbReference type="ARBA" id="ARBA00007274"/>
    </source>
</evidence>
<proteinExistence type="inferred from homology"/>
<accession>A0A1G4VWR8</accession>
<dbReference type="GO" id="GO:0005829">
    <property type="term" value="C:cytosol"/>
    <property type="evidence" value="ECO:0007669"/>
    <property type="project" value="TreeGrafter"/>
</dbReference>
<comment type="similarity">
    <text evidence="1">Belongs to the transferase hexapeptide repeat family.</text>
</comment>
<evidence type="ECO:0000256" key="2">
    <source>
        <dbReference type="ARBA" id="ARBA00022679"/>
    </source>
</evidence>